<evidence type="ECO:0000313" key="8">
    <source>
        <dbReference type="EMBL" id="GAA2080458.1"/>
    </source>
</evidence>
<comment type="catalytic activity">
    <reaction evidence="5">
        <text>a long-chain fatty acid + ATP + CoA = a long-chain fatty acyl-CoA + AMP + diphosphate</text>
        <dbReference type="Rhea" id="RHEA:15421"/>
        <dbReference type="ChEBI" id="CHEBI:30616"/>
        <dbReference type="ChEBI" id="CHEBI:33019"/>
        <dbReference type="ChEBI" id="CHEBI:57287"/>
        <dbReference type="ChEBI" id="CHEBI:57560"/>
        <dbReference type="ChEBI" id="CHEBI:83139"/>
        <dbReference type="ChEBI" id="CHEBI:456215"/>
        <dbReference type="EC" id="6.2.1.3"/>
    </reaction>
    <physiologicalReaction direction="left-to-right" evidence="5">
        <dbReference type="Rhea" id="RHEA:15422"/>
    </physiologicalReaction>
</comment>
<keyword evidence="9" id="KW-1185">Reference proteome</keyword>
<keyword evidence="3" id="KW-0276">Fatty acid metabolism</keyword>
<dbReference type="Proteomes" id="UP001501480">
    <property type="component" value="Unassembled WGS sequence"/>
</dbReference>
<dbReference type="InterPro" id="IPR020845">
    <property type="entry name" value="AMP-binding_CS"/>
</dbReference>
<dbReference type="PANTHER" id="PTHR43272:SF32">
    <property type="entry name" value="AMP-DEPENDENT SYNTHETASE_LIGASE DOMAIN-CONTAINING PROTEIN"/>
    <property type="match status" value="1"/>
</dbReference>
<evidence type="ECO:0000256" key="2">
    <source>
        <dbReference type="ARBA" id="ARBA00022598"/>
    </source>
</evidence>
<dbReference type="InterPro" id="IPR000873">
    <property type="entry name" value="AMP-dep_synth/lig_dom"/>
</dbReference>
<dbReference type="EMBL" id="BAAAPY010000007">
    <property type="protein sequence ID" value="GAA2080458.1"/>
    <property type="molecule type" value="Genomic_DNA"/>
</dbReference>
<comment type="caution">
    <text evidence="8">The sequence shown here is derived from an EMBL/GenBank/DDBJ whole genome shotgun (WGS) entry which is preliminary data.</text>
</comment>
<sequence length="623" mass="69005">MNDRPIAAGSLPLRIRERARTTPTTVAMREKNLGLWEEVTWADYWDASLVVAHGLLALGIEVGDRVAVHSENRREWLFCDIGITAVRAATVGLYPTNPAPEVLHVLKDSGSSLLIAEDQEQVDKALEIIDDLPDLTRVVYIDPRGITGRYDDPRLMSWDDFTDLGRRHREQNPDAVTERLESVQPDDLATLVYTSGTTGPPKGAMLSMGNIEYVVDFLQNNEAFASPKPSDDDLAVSYLPLCHVAERLFTVWFNAASGVQVNFAESIDTVQQALREIQPTMLFGVPRIWEKIVAGVHIRMSGASRLKRANFGLWMKVAAWIGKTLVANQGNHTLGTRVAYGIGWVFLYRALRERMGLSRVRYAASGAAPIAPEVLEFFMGLGLRMHEVYGMTENSAIATANMSGRVRVGTVGEPQPGIELRIDEETGEILTRHPGTFAGYWRNPEATASTIDADGWLHTGDVGEWVDGTHVRITDRLKDIIITAGGKNISPSEIENSLKASPYIKEALVIGDRRKFLTALIGIELDTVGNWAQKRKLAFTTYRDLAEKPEVRELVQKVVEETNTKFAAVETIKNFALLPKELDHDEGELTATQKVRRSAVTAQFEDVIEQMYAPTAAQGSGTR</sequence>
<feature type="domain" description="AMP-dependent synthetase/ligase" evidence="7">
    <location>
        <begin position="16"/>
        <end position="441"/>
    </location>
</feature>
<dbReference type="PANTHER" id="PTHR43272">
    <property type="entry name" value="LONG-CHAIN-FATTY-ACID--COA LIGASE"/>
    <property type="match status" value="1"/>
</dbReference>
<organism evidence="8 9">
    <name type="scientific">Aeromicrobium halocynthiae</name>
    <dbReference type="NCBI Taxonomy" id="560557"/>
    <lineage>
        <taxon>Bacteria</taxon>
        <taxon>Bacillati</taxon>
        <taxon>Actinomycetota</taxon>
        <taxon>Actinomycetes</taxon>
        <taxon>Propionibacteriales</taxon>
        <taxon>Nocardioidaceae</taxon>
        <taxon>Aeromicrobium</taxon>
    </lineage>
</organism>
<evidence type="ECO:0000256" key="4">
    <source>
        <dbReference type="ARBA" id="ARBA00023098"/>
    </source>
</evidence>
<protein>
    <recommendedName>
        <fullName evidence="6">Acyl-CoA synthetase</fullName>
    </recommendedName>
</protein>
<evidence type="ECO:0000256" key="3">
    <source>
        <dbReference type="ARBA" id="ARBA00022832"/>
    </source>
</evidence>
<evidence type="ECO:0000259" key="7">
    <source>
        <dbReference type="Pfam" id="PF00501"/>
    </source>
</evidence>
<dbReference type="Gene3D" id="3.30.300.30">
    <property type="match status" value="1"/>
</dbReference>
<evidence type="ECO:0000313" key="9">
    <source>
        <dbReference type="Proteomes" id="UP001501480"/>
    </source>
</evidence>
<keyword evidence="4" id="KW-0443">Lipid metabolism</keyword>
<dbReference type="Gene3D" id="3.40.50.12780">
    <property type="entry name" value="N-terminal domain of ligase-like"/>
    <property type="match status" value="1"/>
</dbReference>
<proteinExistence type="inferred from homology"/>
<comment type="similarity">
    <text evidence="1">Belongs to the ATP-dependent AMP-binding enzyme family.</text>
</comment>
<name>A0ABP5HKP5_9ACTN</name>
<dbReference type="InterPro" id="IPR042099">
    <property type="entry name" value="ANL_N_sf"/>
</dbReference>
<evidence type="ECO:0000256" key="1">
    <source>
        <dbReference type="ARBA" id="ARBA00006432"/>
    </source>
</evidence>
<reference evidence="9" key="1">
    <citation type="journal article" date="2019" name="Int. J. Syst. Evol. Microbiol.">
        <title>The Global Catalogue of Microorganisms (GCM) 10K type strain sequencing project: providing services to taxonomists for standard genome sequencing and annotation.</title>
        <authorList>
            <consortium name="The Broad Institute Genomics Platform"/>
            <consortium name="The Broad Institute Genome Sequencing Center for Infectious Disease"/>
            <person name="Wu L."/>
            <person name="Ma J."/>
        </authorList>
    </citation>
    <scope>NUCLEOTIDE SEQUENCE [LARGE SCALE GENOMIC DNA]</scope>
    <source>
        <strain evidence="9">JCM 15749</strain>
    </source>
</reference>
<dbReference type="RefSeq" id="WP_344327952.1">
    <property type="nucleotide sequence ID" value="NZ_BAAAPY010000007.1"/>
</dbReference>
<dbReference type="Pfam" id="PF23562">
    <property type="entry name" value="AMP-binding_C_3"/>
    <property type="match status" value="1"/>
</dbReference>
<evidence type="ECO:0000256" key="5">
    <source>
        <dbReference type="ARBA" id="ARBA00024484"/>
    </source>
</evidence>
<dbReference type="InterPro" id="IPR045851">
    <property type="entry name" value="AMP-bd_C_sf"/>
</dbReference>
<dbReference type="Pfam" id="PF00501">
    <property type="entry name" value="AMP-binding"/>
    <property type="match status" value="1"/>
</dbReference>
<evidence type="ECO:0000256" key="6">
    <source>
        <dbReference type="ARBA" id="ARBA00032875"/>
    </source>
</evidence>
<keyword evidence="2" id="KW-0436">Ligase</keyword>
<gene>
    <name evidence="8" type="ORF">GCM10009821_21050</name>
</gene>
<dbReference type="SUPFAM" id="SSF56801">
    <property type="entry name" value="Acetyl-CoA synthetase-like"/>
    <property type="match status" value="1"/>
</dbReference>
<accession>A0ABP5HKP5</accession>
<dbReference type="PROSITE" id="PS00455">
    <property type="entry name" value="AMP_BINDING"/>
    <property type="match status" value="1"/>
</dbReference>